<evidence type="ECO:0000313" key="2">
    <source>
        <dbReference type="Proteomes" id="UP000005239"/>
    </source>
</evidence>
<organism evidence="1 2">
    <name type="scientific">Pristionchus pacificus</name>
    <name type="common">Parasitic nematode worm</name>
    <dbReference type="NCBI Taxonomy" id="54126"/>
    <lineage>
        <taxon>Eukaryota</taxon>
        <taxon>Metazoa</taxon>
        <taxon>Ecdysozoa</taxon>
        <taxon>Nematoda</taxon>
        <taxon>Chromadorea</taxon>
        <taxon>Rhabditida</taxon>
        <taxon>Rhabditina</taxon>
        <taxon>Diplogasteromorpha</taxon>
        <taxon>Diplogasteroidea</taxon>
        <taxon>Neodiplogasteridae</taxon>
        <taxon>Pristionchus</taxon>
    </lineage>
</organism>
<evidence type="ECO:0000313" key="1">
    <source>
        <dbReference type="EnsemblMetazoa" id="PPA39328.1"/>
    </source>
</evidence>
<accession>A0A454Y4T5</accession>
<dbReference type="AlphaFoldDB" id="A0A454Y4T5"/>
<protein>
    <submittedName>
        <fullName evidence="1">Uncharacterized protein</fullName>
    </submittedName>
</protein>
<sequence>MFHSPLFLVFLLPLVLCTTEIGSKAEELKQITDKGLGFIIGAKDKAEDSIGDATGHLIDLAGDVKGKLDHPVDTFHNVTATELSNLKNEFADCVQLGKIEFAIAEAWEAVDNMMADVLDVPAVIFKNIINEGINMVRKPIDDIINELTTAVQKVNAAKMFKEMEEAAAKKLKEAEEAAAKKLKEAEEAAQKALEDLATITPPTIPTIPITFPPVTIPPICLSPWGCGK</sequence>
<name>A0A454Y4T5_PRIPA</name>
<dbReference type="Proteomes" id="UP000005239">
    <property type="component" value="Unassembled WGS sequence"/>
</dbReference>
<proteinExistence type="predicted"/>
<reference evidence="1" key="2">
    <citation type="submission" date="2022-06" db="UniProtKB">
        <authorList>
            <consortium name="EnsemblMetazoa"/>
        </authorList>
    </citation>
    <scope>IDENTIFICATION</scope>
    <source>
        <strain evidence="1">PS312</strain>
    </source>
</reference>
<accession>A0A8R1YZS1</accession>
<dbReference type="EnsemblMetazoa" id="PPA39328.1">
    <property type="protein sequence ID" value="PPA39328.1"/>
    <property type="gene ID" value="WBGene00277697"/>
</dbReference>
<reference evidence="2" key="1">
    <citation type="journal article" date="2008" name="Nat. Genet.">
        <title>The Pristionchus pacificus genome provides a unique perspective on nematode lifestyle and parasitism.</title>
        <authorList>
            <person name="Dieterich C."/>
            <person name="Clifton S.W."/>
            <person name="Schuster L.N."/>
            <person name="Chinwalla A."/>
            <person name="Delehaunty K."/>
            <person name="Dinkelacker I."/>
            <person name="Fulton L."/>
            <person name="Fulton R."/>
            <person name="Godfrey J."/>
            <person name="Minx P."/>
            <person name="Mitreva M."/>
            <person name="Roeseler W."/>
            <person name="Tian H."/>
            <person name="Witte H."/>
            <person name="Yang S.P."/>
            <person name="Wilson R.K."/>
            <person name="Sommer R.J."/>
        </authorList>
    </citation>
    <scope>NUCLEOTIDE SEQUENCE [LARGE SCALE GENOMIC DNA]</scope>
    <source>
        <strain evidence="2">PS312</strain>
    </source>
</reference>
<keyword evidence="2" id="KW-1185">Reference proteome</keyword>
<gene>
    <name evidence="1" type="primary">WBGene00277697</name>
</gene>